<dbReference type="AlphaFoldDB" id="A0A6P7G879"/>
<sequence length="354" mass="40821">MRIYNTFTFLDEEKYNLEVLLTKYDNHFTPKKNLTYERHQLLTSKQTEFESIEQFSVRVKNISLHCELDQLRESLVKDILICGIKSSEIREKLLQDDLKTLEEVIKKAVIIEKTKERNMAISSYMEAGTSDLNVDKVNKKPSRDVRGKFRQKLVTQHQSNNNRECKKCSYKHDFRKCPAYGKVCARCGGYNHFSSACYNKKNNRDRRSVYAVGDNSESEVKTVYVEAIDMISKNGEMTWAQELNVEGNIINFKLDSGSMANVIPVNILNKIGFDRSKFTEYESVDSYLMRLTSLFGLLPSCGGFCDRVKGIEVGIALRECVPREAGRVCSDVYFGLRIIFPKKLRETVVLKRDI</sequence>
<name>A0A6P7G879_DIAVI</name>
<proteinExistence type="predicted"/>
<reference evidence="1" key="1">
    <citation type="submission" date="2025-08" db="UniProtKB">
        <authorList>
            <consortium name="RefSeq"/>
        </authorList>
    </citation>
    <scope>IDENTIFICATION</scope>
    <source>
        <tissue evidence="1">Whole insect</tissue>
    </source>
</reference>
<protein>
    <submittedName>
        <fullName evidence="1">Uncharacterized protein LOC114336950</fullName>
    </submittedName>
</protein>
<dbReference type="InterPro" id="IPR050951">
    <property type="entry name" value="Retrovirus_Pol_polyprotein"/>
</dbReference>
<dbReference type="PANTHER" id="PTHR37984">
    <property type="entry name" value="PROTEIN CBG26694"/>
    <property type="match status" value="1"/>
</dbReference>
<evidence type="ECO:0000313" key="1">
    <source>
        <dbReference type="RefSeq" id="XP_028143142.1"/>
    </source>
</evidence>
<accession>A0A6P7G879</accession>
<gene>
    <name evidence="1" type="primary">LOC114336950</name>
</gene>
<dbReference type="RefSeq" id="XP_028143142.1">
    <property type="nucleotide sequence ID" value="XM_028287341.1"/>
</dbReference>
<dbReference type="InParanoid" id="A0A6P7G879"/>
<dbReference type="PANTHER" id="PTHR37984:SF9">
    <property type="entry name" value="INTEGRASE CATALYTIC DOMAIN-CONTAINING PROTEIN"/>
    <property type="match status" value="1"/>
</dbReference>
<organism evidence="1">
    <name type="scientific">Diabrotica virgifera virgifera</name>
    <name type="common">western corn rootworm</name>
    <dbReference type="NCBI Taxonomy" id="50390"/>
    <lineage>
        <taxon>Eukaryota</taxon>
        <taxon>Metazoa</taxon>
        <taxon>Ecdysozoa</taxon>
        <taxon>Arthropoda</taxon>
        <taxon>Hexapoda</taxon>
        <taxon>Insecta</taxon>
        <taxon>Pterygota</taxon>
        <taxon>Neoptera</taxon>
        <taxon>Endopterygota</taxon>
        <taxon>Coleoptera</taxon>
        <taxon>Polyphaga</taxon>
        <taxon>Cucujiformia</taxon>
        <taxon>Chrysomeloidea</taxon>
        <taxon>Chrysomelidae</taxon>
        <taxon>Galerucinae</taxon>
        <taxon>Diabroticina</taxon>
        <taxon>Diabroticites</taxon>
        <taxon>Diabrotica</taxon>
    </lineage>
</organism>